<dbReference type="PANTHER" id="PTHR33221:SF15">
    <property type="entry name" value="HTH-TYPE TRANSCRIPTIONAL REGULATOR YWGB-RELATED"/>
    <property type="match status" value="1"/>
</dbReference>
<dbReference type="InterPro" id="IPR000944">
    <property type="entry name" value="Tscrpt_reg_Rrf2"/>
</dbReference>
<dbReference type="InterPro" id="IPR036390">
    <property type="entry name" value="WH_DNA-bd_sf"/>
</dbReference>
<proteinExistence type="predicted"/>
<dbReference type="GO" id="GO:0003700">
    <property type="term" value="F:DNA-binding transcription factor activity"/>
    <property type="evidence" value="ECO:0007669"/>
    <property type="project" value="TreeGrafter"/>
</dbReference>
<protein>
    <submittedName>
        <fullName evidence="1">Rrf2 family transcriptional regulator</fullName>
    </submittedName>
</protein>
<accession>A0A6I4VRD1</accession>
<gene>
    <name evidence="1" type="ORF">GSM42_10875</name>
</gene>
<dbReference type="GO" id="GO:0005829">
    <property type="term" value="C:cytosol"/>
    <property type="evidence" value="ECO:0007669"/>
    <property type="project" value="TreeGrafter"/>
</dbReference>
<dbReference type="Pfam" id="PF02082">
    <property type="entry name" value="Rrf2"/>
    <property type="match status" value="1"/>
</dbReference>
<dbReference type="PROSITE" id="PS51197">
    <property type="entry name" value="HTH_RRF2_2"/>
    <property type="match status" value="1"/>
</dbReference>
<name>A0A6I4VRD1_9BACL</name>
<evidence type="ECO:0000313" key="1">
    <source>
        <dbReference type="EMBL" id="MXQ54209.1"/>
    </source>
</evidence>
<keyword evidence="2" id="KW-1185">Reference proteome</keyword>
<reference evidence="1 2" key="1">
    <citation type="submission" date="2019-12" db="EMBL/GenBank/DDBJ databases">
        <title>Whole-genome analyses of novel actinobacteria.</title>
        <authorList>
            <person name="Sahin N."/>
            <person name="Saygin H."/>
        </authorList>
    </citation>
    <scope>NUCLEOTIDE SEQUENCE [LARGE SCALE GENOMIC DNA]</scope>
    <source>
        <strain evidence="1 2">KC615</strain>
    </source>
</reference>
<dbReference type="EMBL" id="WUUL01000006">
    <property type="protein sequence ID" value="MXQ54209.1"/>
    <property type="molecule type" value="Genomic_DNA"/>
</dbReference>
<dbReference type="SUPFAM" id="SSF46785">
    <property type="entry name" value="Winged helix' DNA-binding domain"/>
    <property type="match status" value="1"/>
</dbReference>
<organism evidence="1 2">
    <name type="scientific">Shimazuella alba</name>
    <dbReference type="NCBI Taxonomy" id="2690964"/>
    <lineage>
        <taxon>Bacteria</taxon>
        <taxon>Bacillati</taxon>
        <taxon>Bacillota</taxon>
        <taxon>Bacilli</taxon>
        <taxon>Bacillales</taxon>
        <taxon>Thermoactinomycetaceae</taxon>
        <taxon>Shimazuella</taxon>
    </lineage>
</organism>
<dbReference type="PANTHER" id="PTHR33221">
    <property type="entry name" value="WINGED HELIX-TURN-HELIX TRANSCRIPTIONAL REGULATOR, RRF2 FAMILY"/>
    <property type="match status" value="1"/>
</dbReference>
<dbReference type="Gene3D" id="1.10.10.10">
    <property type="entry name" value="Winged helix-like DNA-binding domain superfamily/Winged helix DNA-binding domain"/>
    <property type="match status" value="1"/>
</dbReference>
<dbReference type="AlphaFoldDB" id="A0A6I4VRD1"/>
<dbReference type="Proteomes" id="UP000430692">
    <property type="component" value="Unassembled WGS sequence"/>
</dbReference>
<comment type="caution">
    <text evidence="1">The sequence shown here is derived from an EMBL/GenBank/DDBJ whole genome shotgun (WGS) entry which is preliminary data.</text>
</comment>
<sequence length="165" mass="19057">MAYSIGVEYALHCLVNLVNPPVQQPIAIKDLAEFQGVSVTYLSKIFTKLTKANIIQSTPGIKGGYELKRAPEDISFFDVVEAIEGRQPIFKCRNIKEKGLIPEFANEPTHHIPCRINLTMLEAERKMEDYLKQKTLLWLKETLDREFAPEILEKKQEWYMSLMNK</sequence>
<dbReference type="RefSeq" id="WP_160801637.1">
    <property type="nucleotide sequence ID" value="NZ_WUUL01000006.1"/>
</dbReference>
<dbReference type="NCBIfam" id="TIGR00738">
    <property type="entry name" value="rrf2_super"/>
    <property type="match status" value="1"/>
</dbReference>
<dbReference type="InterPro" id="IPR036388">
    <property type="entry name" value="WH-like_DNA-bd_sf"/>
</dbReference>
<evidence type="ECO:0000313" key="2">
    <source>
        <dbReference type="Proteomes" id="UP000430692"/>
    </source>
</evidence>